<dbReference type="Gene3D" id="1.20.140.20">
    <property type="entry name" value="Alpha-ketoacid/pyruvate dehydrogenase kinase, N-terminal domain"/>
    <property type="match status" value="1"/>
</dbReference>
<dbReference type="PANTHER" id="PTHR11947:SF20">
    <property type="entry name" value="[3-METHYL-2-OXOBUTANOATE DEHYDROGENASE [LIPOAMIDE]] KINASE, MITOCHONDRIAL"/>
    <property type="match status" value="1"/>
</dbReference>
<reference evidence="9" key="2">
    <citation type="submission" date="2021-09" db="EMBL/GenBank/DDBJ databases">
        <authorList>
            <person name="Jia N."/>
            <person name="Wang J."/>
            <person name="Shi W."/>
            <person name="Du L."/>
            <person name="Sun Y."/>
            <person name="Zhan W."/>
            <person name="Jiang J."/>
            <person name="Wang Q."/>
            <person name="Zhang B."/>
            <person name="Ji P."/>
            <person name="Sakyi L.B."/>
            <person name="Cui X."/>
            <person name="Yuan T."/>
            <person name="Jiang B."/>
            <person name="Yang W."/>
            <person name="Lam T.T.-Y."/>
            <person name="Chang Q."/>
            <person name="Ding S."/>
            <person name="Wang X."/>
            <person name="Zhu J."/>
            <person name="Ruan X."/>
            <person name="Zhao L."/>
            <person name="Wei J."/>
            <person name="Que T."/>
            <person name="Du C."/>
            <person name="Cheng J."/>
            <person name="Dai P."/>
            <person name="Han X."/>
            <person name="Huang E."/>
            <person name="Gao Y."/>
            <person name="Liu J."/>
            <person name="Shao H."/>
            <person name="Ye R."/>
            <person name="Li L."/>
            <person name="Wei W."/>
            <person name="Wang X."/>
            <person name="Wang C."/>
            <person name="Huo Q."/>
            <person name="Li W."/>
            <person name="Guo W."/>
            <person name="Chen H."/>
            <person name="Chen S."/>
            <person name="Zhou L."/>
            <person name="Zhou L."/>
            <person name="Ni X."/>
            <person name="Tian J."/>
            <person name="Zhou Y."/>
            <person name="Sheng Y."/>
            <person name="Liu T."/>
            <person name="Pan Y."/>
            <person name="Xia L."/>
            <person name="Li J."/>
            <person name="Zhao F."/>
            <person name="Cao W."/>
        </authorList>
    </citation>
    <scope>NUCLEOTIDE SEQUENCE</scope>
    <source>
        <strain evidence="9">Rsan-2018</strain>
        <tissue evidence="9">Larvae</tissue>
    </source>
</reference>
<keyword evidence="2 6" id="KW-0808">Transferase</keyword>
<dbReference type="InterPro" id="IPR018955">
    <property type="entry name" value="BCDHK/PDK_N"/>
</dbReference>
<evidence type="ECO:0000256" key="2">
    <source>
        <dbReference type="ARBA" id="ARBA00022679"/>
    </source>
</evidence>
<dbReference type="Pfam" id="PF10436">
    <property type="entry name" value="BCDHK_Adom3"/>
    <property type="match status" value="1"/>
</dbReference>
<keyword evidence="5 6" id="KW-0067">ATP-binding</keyword>
<dbReference type="PANTHER" id="PTHR11947">
    <property type="entry name" value="PYRUVATE DEHYDROGENASE KINASE"/>
    <property type="match status" value="1"/>
</dbReference>
<dbReference type="EMBL" id="JABSTV010001250">
    <property type="protein sequence ID" value="KAH7956446.1"/>
    <property type="molecule type" value="Genomic_DNA"/>
</dbReference>
<sequence length="257" mass="28129">MATCAALERLGPVVLARRCIAYASKGATAETQPKDKSRTVQSFYNQSAIDVAAAKPSVRLTPTTILYSGKSPDGSHLLRSAQYLHKELPVRIAHRIAGFRNLPFIVGCNPTILAVAAKQSLRPNDSLDTTGIQNKHSHRRRRGKREETSALLRSRGASCFPESVPGRSPSLRINARKHLGTAVDAWDHAWSNDGNRVMKSAMTRTETAPRTATGTTAASRQELRWRQDPGTGGEKLSLEGPRNCGSRDEARTRRARP</sequence>
<dbReference type="EC" id="2.7.11.-" evidence="6"/>
<dbReference type="GO" id="GO:0005759">
    <property type="term" value="C:mitochondrial matrix"/>
    <property type="evidence" value="ECO:0007669"/>
    <property type="project" value="UniProtKB-SubCell"/>
</dbReference>
<evidence type="ECO:0000313" key="9">
    <source>
        <dbReference type="EMBL" id="KAH7956446.1"/>
    </source>
</evidence>
<dbReference type="GO" id="GO:0010906">
    <property type="term" value="P:regulation of glucose metabolic process"/>
    <property type="evidence" value="ECO:0007669"/>
    <property type="project" value="TreeGrafter"/>
</dbReference>
<dbReference type="GO" id="GO:0005524">
    <property type="term" value="F:ATP binding"/>
    <property type="evidence" value="ECO:0007669"/>
    <property type="project" value="UniProtKB-UniRule"/>
</dbReference>
<dbReference type="AlphaFoldDB" id="A0A9D4PVG1"/>
<proteinExistence type="inferred from homology"/>
<evidence type="ECO:0000256" key="5">
    <source>
        <dbReference type="ARBA" id="ARBA00022840"/>
    </source>
</evidence>
<keyword evidence="10" id="KW-1185">Reference proteome</keyword>
<comment type="subcellular location">
    <subcellularLocation>
        <location evidence="6">Mitochondrion matrix</location>
    </subcellularLocation>
</comment>
<feature type="compositionally biased region" description="Basic and acidic residues" evidence="7">
    <location>
        <begin position="245"/>
        <end position="257"/>
    </location>
</feature>
<evidence type="ECO:0000313" key="10">
    <source>
        <dbReference type="Proteomes" id="UP000821837"/>
    </source>
</evidence>
<dbReference type="Proteomes" id="UP000821837">
    <property type="component" value="Unassembled WGS sequence"/>
</dbReference>
<feature type="domain" description="Branched-chain alpha-ketoacid dehydrogenase kinase/Pyruvate dehydrogenase kinase N-terminal" evidence="8">
    <location>
        <begin position="60"/>
        <end position="116"/>
    </location>
</feature>
<evidence type="ECO:0000256" key="6">
    <source>
        <dbReference type="RuleBase" id="RU366032"/>
    </source>
</evidence>
<accession>A0A9D4PVG1</accession>
<dbReference type="VEuPathDB" id="VectorBase:RSAN_051221"/>
<dbReference type="GO" id="GO:0004740">
    <property type="term" value="F:pyruvate dehydrogenase (acetyl-transferring) kinase activity"/>
    <property type="evidence" value="ECO:0007669"/>
    <property type="project" value="TreeGrafter"/>
</dbReference>
<reference evidence="9" key="1">
    <citation type="journal article" date="2020" name="Cell">
        <title>Large-Scale Comparative Analyses of Tick Genomes Elucidate Their Genetic Diversity and Vector Capacities.</title>
        <authorList>
            <consortium name="Tick Genome and Microbiome Consortium (TIGMIC)"/>
            <person name="Jia N."/>
            <person name="Wang J."/>
            <person name="Shi W."/>
            <person name="Du L."/>
            <person name="Sun Y."/>
            <person name="Zhan W."/>
            <person name="Jiang J.F."/>
            <person name="Wang Q."/>
            <person name="Zhang B."/>
            <person name="Ji P."/>
            <person name="Bell-Sakyi L."/>
            <person name="Cui X.M."/>
            <person name="Yuan T.T."/>
            <person name="Jiang B.G."/>
            <person name="Yang W.F."/>
            <person name="Lam T.T."/>
            <person name="Chang Q.C."/>
            <person name="Ding S.J."/>
            <person name="Wang X.J."/>
            <person name="Zhu J.G."/>
            <person name="Ruan X.D."/>
            <person name="Zhao L."/>
            <person name="Wei J.T."/>
            <person name="Ye R.Z."/>
            <person name="Que T.C."/>
            <person name="Du C.H."/>
            <person name="Zhou Y.H."/>
            <person name="Cheng J.X."/>
            <person name="Dai P.F."/>
            <person name="Guo W.B."/>
            <person name="Han X.H."/>
            <person name="Huang E.J."/>
            <person name="Li L.F."/>
            <person name="Wei W."/>
            <person name="Gao Y.C."/>
            <person name="Liu J.Z."/>
            <person name="Shao H.Z."/>
            <person name="Wang X."/>
            <person name="Wang C.C."/>
            <person name="Yang T.C."/>
            <person name="Huo Q.B."/>
            <person name="Li W."/>
            <person name="Chen H.Y."/>
            <person name="Chen S.E."/>
            <person name="Zhou L.G."/>
            <person name="Ni X.B."/>
            <person name="Tian J.H."/>
            <person name="Sheng Y."/>
            <person name="Liu T."/>
            <person name="Pan Y.S."/>
            <person name="Xia L.Y."/>
            <person name="Li J."/>
            <person name="Zhao F."/>
            <person name="Cao W.C."/>
        </authorList>
    </citation>
    <scope>NUCLEOTIDE SEQUENCE</scope>
    <source>
        <strain evidence="9">Rsan-2018</strain>
    </source>
</reference>
<evidence type="ECO:0000256" key="1">
    <source>
        <dbReference type="ARBA" id="ARBA00022553"/>
    </source>
</evidence>
<evidence type="ECO:0000256" key="4">
    <source>
        <dbReference type="ARBA" id="ARBA00022777"/>
    </source>
</evidence>
<feature type="compositionally biased region" description="Low complexity" evidence="7">
    <location>
        <begin position="202"/>
        <end position="220"/>
    </location>
</feature>
<evidence type="ECO:0000259" key="8">
    <source>
        <dbReference type="Pfam" id="PF10436"/>
    </source>
</evidence>
<protein>
    <recommendedName>
        <fullName evidence="6">Protein-serine/threonine kinase</fullName>
        <ecNumber evidence="6">2.7.11.-</ecNumber>
    </recommendedName>
</protein>
<feature type="compositionally biased region" description="Polar residues" evidence="7">
    <location>
        <begin position="123"/>
        <end position="134"/>
    </location>
</feature>
<keyword evidence="6" id="KW-0496">Mitochondrion</keyword>
<dbReference type="SUPFAM" id="SSF69012">
    <property type="entry name" value="alpha-ketoacid dehydrogenase kinase, N-terminal domain"/>
    <property type="match status" value="1"/>
</dbReference>
<name>A0A9D4PVG1_RHISA</name>
<comment type="caution">
    <text evidence="9">The sequence shown here is derived from an EMBL/GenBank/DDBJ whole genome shotgun (WGS) entry which is preliminary data.</text>
</comment>
<evidence type="ECO:0000256" key="3">
    <source>
        <dbReference type="ARBA" id="ARBA00022741"/>
    </source>
</evidence>
<keyword evidence="1" id="KW-0597">Phosphoprotein</keyword>
<dbReference type="InterPro" id="IPR039028">
    <property type="entry name" value="BCKD/PDK"/>
</dbReference>
<evidence type="ECO:0000256" key="7">
    <source>
        <dbReference type="SAM" id="MobiDB-lite"/>
    </source>
</evidence>
<keyword evidence="4 6" id="KW-0418">Kinase</keyword>
<gene>
    <name evidence="9" type="ORF">HPB52_009826</name>
</gene>
<feature type="region of interest" description="Disordered" evidence="7">
    <location>
        <begin position="123"/>
        <end position="153"/>
    </location>
</feature>
<comment type="similarity">
    <text evidence="6">Belongs to the PDK/BCKDK protein kinase family.</text>
</comment>
<keyword evidence="3 6" id="KW-0547">Nucleotide-binding</keyword>
<dbReference type="InterPro" id="IPR036784">
    <property type="entry name" value="AK/P_DHK_N_sf"/>
</dbReference>
<feature type="region of interest" description="Disordered" evidence="7">
    <location>
        <begin position="202"/>
        <end position="257"/>
    </location>
</feature>
<organism evidence="9 10">
    <name type="scientific">Rhipicephalus sanguineus</name>
    <name type="common">Brown dog tick</name>
    <name type="synonym">Ixodes sanguineus</name>
    <dbReference type="NCBI Taxonomy" id="34632"/>
    <lineage>
        <taxon>Eukaryota</taxon>
        <taxon>Metazoa</taxon>
        <taxon>Ecdysozoa</taxon>
        <taxon>Arthropoda</taxon>
        <taxon>Chelicerata</taxon>
        <taxon>Arachnida</taxon>
        <taxon>Acari</taxon>
        <taxon>Parasitiformes</taxon>
        <taxon>Ixodida</taxon>
        <taxon>Ixodoidea</taxon>
        <taxon>Ixodidae</taxon>
        <taxon>Rhipicephalinae</taxon>
        <taxon>Rhipicephalus</taxon>
        <taxon>Rhipicephalus</taxon>
    </lineage>
</organism>